<gene>
    <name evidence="9" type="ORF">E5355_04750</name>
</gene>
<dbReference type="GO" id="GO:0016987">
    <property type="term" value="F:sigma factor activity"/>
    <property type="evidence" value="ECO:0007669"/>
    <property type="project" value="UniProtKB-KW"/>
</dbReference>
<dbReference type="Pfam" id="PF13568">
    <property type="entry name" value="OMP_b-brl_2"/>
    <property type="match status" value="1"/>
</dbReference>
<dbReference type="SUPFAM" id="SSF88946">
    <property type="entry name" value="Sigma2 domain of RNA polymerase sigma factors"/>
    <property type="match status" value="1"/>
</dbReference>
<dbReference type="InterPro" id="IPR025665">
    <property type="entry name" value="Beta-barrel_OMP_2"/>
</dbReference>
<accession>A0A4S2B2R8</accession>
<evidence type="ECO:0000256" key="3">
    <source>
        <dbReference type="ARBA" id="ARBA00023082"/>
    </source>
</evidence>
<feature type="domain" description="Outer membrane protein beta-barrel" evidence="8">
    <location>
        <begin position="322"/>
        <end position="465"/>
    </location>
</feature>
<evidence type="ECO:0000313" key="10">
    <source>
        <dbReference type="Proteomes" id="UP000310532"/>
    </source>
</evidence>
<dbReference type="EMBL" id="SRYZ01000006">
    <property type="protein sequence ID" value="TGY08338.1"/>
    <property type="molecule type" value="Genomic_DNA"/>
</dbReference>
<evidence type="ECO:0000259" key="7">
    <source>
        <dbReference type="Pfam" id="PF08281"/>
    </source>
</evidence>
<keyword evidence="5" id="KW-1133">Transmembrane helix</keyword>
<feature type="transmembrane region" description="Helical" evidence="5">
    <location>
        <begin position="175"/>
        <end position="194"/>
    </location>
</feature>
<dbReference type="Gene3D" id="1.10.10.10">
    <property type="entry name" value="Winged helix-like DNA-binding domain superfamily/Winged helix DNA-binding domain"/>
    <property type="match status" value="1"/>
</dbReference>
<dbReference type="InterPro" id="IPR039425">
    <property type="entry name" value="RNA_pol_sigma-70-like"/>
</dbReference>
<dbReference type="InterPro" id="IPR011250">
    <property type="entry name" value="OMP/PagP_B-barrel"/>
</dbReference>
<proteinExistence type="inferred from homology"/>
<name>A0A4S2B2R8_9BACE</name>
<dbReference type="Pfam" id="PF04542">
    <property type="entry name" value="Sigma70_r2"/>
    <property type="match status" value="1"/>
</dbReference>
<dbReference type="AlphaFoldDB" id="A0A4S2B2R8"/>
<dbReference type="GO" id="GO:0006352">
    <property type="term" value="P:DNA-templated transcription initiation"/>
    <property type="evidence" value="ECO:0007669"/>
    <property type="project" value="InterPro"/>
</dbReference>
<dbReference type="GO" id="GO:0003677">
    <property type="term" value="F:DNA binding"/>
    <property type="evidence" value="ECO:0007669"/>
    <property type="project" value="InterPro"/>
</dbReference>
<evidence type="ECO:0000256" key="1">
    <source>
        <dbReference type="ARBA" id="ARBA00010641"/>
    </source>
</evidence>
<dbReference type="Gene3D" id="2.40.160.20">
    <property type="match status" value="1"/>
</dbReference>
<comment type="similarity">
    <text evidence="1">Belongs to the sigma-70 factor family. ECF subfamily.</text>
</comment>
<dbReference type="Proteomes" id="UP000310532">
    <property type="component" value="Unassembled WGS sequence"/>
</dbReference>
<evidence type="ECO:0000256" key="4">
    <source>
        <dbReference type="ARBA" id="ARBA00023163"/>
    </source>
</evidence>
<comment type="caution">
    <text evidence="9">The sequence shown here is derived from an EMBL/GenBank/DDBJ whole genome shotgun (WGS) entry which is preliminary data.</text>
</comment>
<evidence type="ECO:0000259" key="6">
    <source>
        <dbReference type="Pfam" id="PF04542"/>
    </source>
</evidence>
<reference evidence="9 10" key="1">
    <citation type="submission" date="2019-04" db="EMBL/GenBank/DDBJ databases">
        <title>Microbes associate with the intestines of laboratory mice.</title>
        <authorList>
            <person name="Navarre W."/>
            <person name="Wong E."/>
            <person name="Huang K."/>
            <person name="Tropini C."/>
            <person name="Ng K."/>
            <person name="Yu B."/>
        </authorList>
    </citation>
    <scope>NUCLEOTIDE SEQUENCE [LARGE SCALE GENOMIC DNA]</scope>
    <source>
        <strain evidence="9 10">NM69_E16B</strain>
    </source>
</reference>
<protein>
    <submittedName>
        <fullName evidence="9">Sigma-70 family RNA polymerase sigma factor</fullName>
    </submittedName>
</protein>
<evidence type="ECO:0000259" key="8">
    <source>
        <dbReference type="Pfam" id="PF13568"/>
    </source>
</evidence>
<evidence type="ECO:0000256" key="2">
    <source>
        <dbReference type="ARBA" id="ARBA00023015"/>
    </source>
</evidence>
<keyword evidence="2" id="KW-0805">Transcription regulation</keyword>
<dbReference type="InterPro" id="IPR014284">
    <property type="entry name" value="RNA_pol_sigma-70_dom"/>
</dbReference>
<keyword evidence="4" id="KW-0804">Transcription</keyword>
<dbReference type="PANTHER" id="PTHR43133:SF46">
    <property type="entry name" value="RNA POLYMERASE SIGMA-70 FACTOR ECF SUBFAMILY"/>
    <property type="match status" value="1"/>
</dbReference>
<keyword evidence="10" id="KW-1185">Reference proteome</keyword>
<dbReference type="SUPFAM" id="SSF88659">
    <property type="entry name" value="Sigma3 and sigma4 domains of RNA polymerase sigma factors"/>
    <property type="match status" value="1"/>
</dbReference>
<dbReference type="RefSeq" id="WP_136009395.1">
    <property type="nucleotide sequence ID" value="NZ_SRYZ01000006.1"/>
</dbReference>
<keyword evidence="5" id="KW-0472">Membrane</keyword>
<feature type="domain" description="RNA polymerase sigma factor 70 region 4 type 2" evidence="7">
    <location>
        <begin position="118"/>
        <end position="168"/>
    </location>
</feature>
<feature type="domain" description="RNA polymerase sigma-70 region 2" evidence="6">
    <location>
        <begin position="21"/>
        <end position="83"/>
    </location>
</feature>
<keyword evidence="5" id="KW-0812">Transmembrane</keyword>
<dbReference type="InterPro" id="IPR007627">
    <property type="entry name" value="RNA_pol_sigma70_r2"/>
</dbReference>
<evidence type="ECO:0000256" key="5">
    <source>
        <dbReference type="SAM" id="Phobius"/>
    </source>
</evidence>
<organism evidence="9 10">
    <name type="scientific">Bacteroides muris</name>
    <name type="common">ex Afrizal et al. 2022</name>
    <dbReference type="NCBI Taxonomy" id="2516960"/>
    <lineage>
        <taxon>Bacteria</taxon>
        <taxon>Pseudomonadati</taxon>
        <taxon>Bacteroidota</taxon>
        <taxon>Bacteroidia</taxon>
        <taxon>Bacteroidales</taxon>
        <taxon>Bacteroidaceae</taxon>
        <taxon>Bacteroides</taxon>
    </lineage>
</organism>
<dbReference type="InterPro" id="IPR013325">
    <property type="entry name" value="RNA_pol_sigma_r2"/>
</dbReference>
<evidence type="ECO:0000313" key="9">
    <source>
        <dbReference type="EMBL" id="TGY08338.1"/>
    </source>
</evidence>
<dbReference type="InterPro" id="IPR013324">
    <property type="entry name" value="RNA_pol_sigma_r3/r4-like"/>
</dbReference>
<dbReference type="NCBIfam" id="TIGR02937">
    <property type="entry name" value="sigma70-ECF"/>
    <property type="match status" value="1"/>
</dbReference>
<dbReference type="InterPro" id="IPR013249">
    <property type="entry name" value="RNA_pol_sigma70_r4_t2"/>
</dbReference>
<keyword evidence="3" id="KW-0731">Sigma factor</keyword>
<sequence>MTKEELVNLCKEGNEQALSLLYKIYAKKMKRICSRYVSNEQTVNDLLHDGFIIIFTSINTLRSSEKLESWMGKIMKNISLKYLEQCHAITNIPLDCIEESEEPLIPSYSTDFPSYAIMLKMVESLPNGYCKIFKLAVLDGLSHKEIGILLNIAPHSSSSQLSRAKELLRKLLSQYYIAVGLFVLLSVIYLRHLLYAPKEIAGTSPKTVINPQKEQESENISLEDIINVIPVRISAHQYTHLQSTKEEMYKQDIINQDNVIEQKDSSQLSNNPITKEQEFEESKNTHYTIVPQFSSHNKKKWSLALSYSGINKQTNIQKTINSGGISSEKPQEVIKESYHHIPIILSLSFSKKFDERWGLETGFQYTHLHSDFTTITDSYLKEVQKINYIGIPLKGTFNVHSKQRLSIYLSTGVTLDIPVKATSESIASNESGQITFCGKSDIYPSLQWSTNLGIGIQYQITPSVGIYAEPNLHYYFNNGDGIKTIRTEKPFNVALPIGIRLSW</sequence>
<dbReference type="Pfam" id="PF08281">
    <property type="entry name" value="Sigma70_r4_2"/>
    <property type="match status" value="1"/>
</dbReference>
<dbReference type="SUPFAM" id="SSF56925">
    <property type="entry name" value="OMPA-like"/>
    <property type="match status" value="1"/>
</dbReference>
<dbReference type="Gene3D" id="1.10.1740.10">
    <property type="match status" value="1"/>
</dbReference>
<dbReference type="PANTHER" id="PTHR43133">
    <property type="entry name" value="RNA POLYMERASE ECF-TYPE SIGMA FACTO"/>
    <property type="match status" value="1"/>
</dbReference>
<dbReference type="InterPro" id="IPR036388">
    <property type="entry name" value="WH-like_DNA-bd_sf"/>
</dbReference>